<name>A0AAN8BXC2_9TELE</name>
<gene>
    <name evidence="1" type="ORF">CesoFtcFv8_012418</name>
</gene>
<evidence type="ECO:0000313" key="1">
    <source>
        <dbReference type="EMBL" id="KAK5891993.1"/>
    </source>
</evidence>
<dbReference type="AlphaFoldDB" id="A0AAN8BXC2"/>
<dbReference type="EMBL" id="JAULUE010002055">
    <property type="protein sequence ID" value="KAK5891993.1"/>
    <property type="molecule type" value="Genomic_DNA"/>
</dbReference>
<keyword evidence="2" id="KW-1185">Reference proteome</keyword>
<protein>
    <submittedName>
        <fullName evidence="1">Uncharacterized protein</fullName>
    </submittedName>
</protein>
<reference evidence="1 2" key="1">
    <citation type="journal article" date="2023" name="Mol. Biol. Evol.">
        <title>Genomics of Secondarily Temperate Adaptation in the Only Non-Antarctic Icefish.</title>
        <authorList>
            <person name="Rivera-Colon A.G."/>
            <person name="Rayamajhi N."/>
            <person name="Minhas B.F."/>
            <person name="Madrigal G."/>
            <person name="Bilyk K.T."/>
            <person name="Yoon V."/>
            <person name="Hune M."/>
            <person name="Gregory S."/>
            <person name="Cheng C.H.C."/>
            <person name="Catchen J.M."/>
        </authorList>
    </citation>
    <scope>NUCLEOTIDE SEQUENCE [LARGE SCALE GENOMIC DNA]</scope>
    <source>
        <strain evidence="1">JC2023a</strain>
    </source>
</reference>
<comment type="caution">
    <text evidence="1">The sequence shown here is derived from an EMBL/GenBank/DDBJ whole genome shotgun (WGS) entry which is preliminary data.</text>
</comment>
<evidence type="ECO:0000313" key="2">
    <source>
        <dbReference type="Proteomes" id="UP001335648"/>
    </source>
</evidence>
<dbReference type="Proteomes" id="UP001335648">
    <property type="component" value="Unassembled WGS sequence"/>
</dbReference>
<accession>A0AAN8BXC2</accession>
<organism evidence="1 2">
    <name type="scientific">Champsocephalus esox</name>
    <name type="common">pike icefish</name>
    <dbReference type="NCBI Taxonomy" id="159716"/>
    <lineage>
        <taxon>Eukaryota</taxon>
        <taxon>Metazoa</taxon>
        <taxon>Chordata</taxon>
        <taxon>Craniata</taxon>
        <taxon>Vertebrata</taxon>
        <taxon>Euteleostomi</taxon>
        <taxon>Actinopterygii</taxon>
        <taxon>Neopterygii</taxon>
        <taxon>Teleostei</taxon>
        <taxon>Neoteleostei</taxon>
        <taxon>Acanthomorphata</taxon>
        <taxon>Eupercaria</taxon>
        <taxon>Perciformes</taxon>
        <taxon>Notothenioidei</taxon>
        <taxon>Channichthyidae</taxon>
        <taxon>Champsocephalus</taxon>
    </lineage>
</organism>
<proteinExistence type="predicted"/>
<sequence length="72" mass="7982">MASVAAPFVSHVPGPCSLLVPISWLLARWPLHSTLCCLSEKIPETPVLSSNSHFRYPFPCPVDIQLLPLMRI</sequence>